<feature type="compositionally biased region" description="Low complexity" evidence="1">
    <location>
        <begin position="62"/>
        <end position="74"/>
    </location>
</feature>
<sequence>MEPGTRGVSLHRAKWRRGSEVERLCGASALWEPSEFVLPEEMLDSVGDLLRVGDGESRRMPSWAGGSAGRGWRATSPRGPAVREPPPHALMILPRFYDYNQVVESGGLAVLAGDPRHLSMVLRALSST</sequence>
<feature type="region of interest" description="Disordered" evidence="1">
    <location>
        <begin position="57"/>
        <end position="85"/>
    </location>
</feature>
<accession>A0A5B7GCX0</accession>
<evidence type="ECO:0000313" key="2">
    <source>
        <dbReference type="EMBL" id="MPC55215.1"/>
    </source>
</evidence>
<organism evidence="2 3">
    <name type="scientific">Portunus trituberculatus</name>
    <name type="common">Swimming crab</name>
    <name type="synonym">Neptunus trituberculatus</name>
    <dbReference type="NCBI Taxonomy" id="210409"/>
    <lineage>
        <taxon>Eukaryota</taxon>
        <taxon>Metazoa</taxon>
        <taxon>Ecdysozoa</taxon>
        <taxon>Arthropoda</taxon>
        <taxon>Crustacea</taxon>
        <taxon>Multicrustacea</taxon>
        <taxon>Malacostraca</taxon>
        <taxon>Eumalacostraca</taxon>
        <taxon>Eucarida</taxon>
        <taxon>Decapoda</taxon>
        <taxon>Pleocyemata</taxon>
        <taxon>Brachyura</taxon>
        <taxon>Eubrachyura</taxon>
        <taxon>Portunoidea</taxon>
        <taxon>Portunidae</taxon>
        <taxon>Portuninae</taxon>
        <taxon>Portunus</taxon>
    </lineage>
</organism>
<name>A0A5B7GCX0_PORTR</name>
<dbReference type="EMBL" id="VSRR010012985">
    <property type="protein sequence ID" value="MPC55215.1"/>
    <property type="molecule type" value="Genomic_DNA"/>
</dbReference>
<reference evidence="2 3" key="1">
    <citation type="submission" date="2019-05" db="EMBL/GenBank/DDBJ databases">
        <title>Another draft genome of Portunus trituberculatus and its Hox gene families provides insights of decapod evolution.</title>
        <authorList>
            <person name="Jeong J.-H."/>
            <person name="Song I."/>
            <person name="Kim S."/>
            <person name="Choi T."/>
            <person name="Kim D."/>
            <person name="Ryu S."/>
            <person name="Kim W."/>
        </authorList>
    </citation>
    <scope>NUCLEOTIDE SEQUENCE [LARGE SCALE GENOMIC DNA]</scope>
    <source>
        <tissue evidence="2">Muscle</tissue>
    </source>
</reference>
<dbReference type="AlphaFoldDB" id="A0A5B7GCX0"/>
<evidence type="ECO:0000256" key="1">
    <source>
        <dbReference type="SAM" id="MobiDB-lite"/>
    </source>
</evidence>
<evidence type="ECO:0000313" key="3">
    <source>
        <dbReference type="Proteomes" id="UP000324222"/>
    </source>
</evidence>
<comment type="caution">
    <text evidence="2">The sequence shown here is derived from an EMBL/GenBank/DDBJ whole genome shotgun (WGS) entry which is preliminary data.</text>
</comment>
<protein>
    <submittedName>
        <fullName evidence="2">Uncharacterized protein</fullName>
    </submittedName>
</protein>
<keyword evidence="3" id="KW-1185">Reference proteome</keyword>
<gene>
    <name evidence="2" type="ORF">E2C01_049147</name>
</gene>
<dbReference type="Proteomes" id="UP000324222">
    <property type="component" value="Unassembled WGS sequence"/>
</dbReference>
<proteinExistence type="predicted"/>